<dbReference type="PROSITE" id="PS00070">
    <property type="entry name" value="ALDEHYDE_DEHYDR_CYS"/>
    <property type="match status" value="1"/>
</dbReference>
<reference evidence="10 11" key="1">
    <citation type="submission" date="2024-05" db="EMBL/GenBank/DDBJ databases">
        <title>Genetic variation in Jamaican populations of the coffee berry borer (Hypothenemus hampei).</title>
        <authorList>
            <person name="Errbii M."/>
            <person name="Myrie A."/>
        </authorList>
    </citation>
    <scope>NUCLEOTIDE SEQUENCE [LARGE SCALE GENOMIC DNA]</scope>
    <source>
        <strain evidence="10">JA-Hopewell-2020-01-JO</strain>
        <tissue evidence="10">Whole body</tissue>
    </source>
</reference>
<evidence type="ECO:0000256" key="7">
    <source>
        <dbReference type="RuleBase" id="RU003345"/>
    </source>
</evidence>
<dbReference type="GO" id="GO:0016620">
    <property type="term" value="F:oxidoreductase activity, acting on the aldehyde or oxo group of donors, NAD or NADP as acceptor"/>
    <property type="evidence" value="ECO:0007669"/>
    <property type="project" value="UniProtKB-ARBA"/>
</dbReference>
<evidence type="ECO:0000313" key="11">
    <source>
        <dbReference type="Proteomes" id="UP001566132"/>
    </source>
</evidence>
<keyword evidence="8" id="KW-0812">Transmembrane</keyword>
<keyword evidence="2 4" id="KW-0560">Oxidoreductase</keyword>
<dbReference type="Gene3D" id="3.40.309.10">
    <property type="entry name" value="Aldehyde Dehydrogenase, Chain A, domain 2"/>
    <property type="match status" value="1"/>
</dbReference>
<dbReference type="PANTHER" id="PTHR43570">
    <property type="entry name" value="ALDEHYDE DEHYDROGENASE"/>
    <property type="match status" value="1"/>
</dbReference>
<dbReference type="SUPFAM" id="SSF53720">
    <property type="entry name" value="ALDH-like"/>
    <property type="match status" value="1"/>
</dbReference>
<feature type="active site" evidence="5">
    <location>
        <position position="293"/>
    </location>
</feature>
<dbReference type="InterPro" id="IPR016161">
    <property type="entry name" value="Ald_DH/histidinol_DH"/>
</dbReference>
<dbReference type="FunFam" id="3.40.605.10:FF:000004">
    <property type="entry name" value="Aldehyde dehydrogenase"/>
    <property type="match status" value="1"/>
</dbReference>
<evidence type="ECO:0000256" key="4">
    <source>
        <dbReference type="PIRNR" id="PIRNR036492"/>
    </source>
</evidence>
<dbReference type="AlphaFoldDB" id="A0ABD1EQM8"/>
<evidence type="ECO:0000256" key="2">
    <source>
        <dbReference type="ARBA" id="ARBA00023002"/>
    </source>
</evidence>
<dbReference type="InterPro" id="IPR015590">
    <property type="entry name" value="Aldehyde_DH_dom"/>
</dbReference>
<evidence type="ECO:0000256" key="1">
    <source>
        <dbReference type="ARBA" id="ARBA00009986"/>
    </source>
</evidence>
<evidence type="ECO:0000256" key="5">
    <source>
        <dbReference type="PIRSR" id="PIRSR036492-1"/>
    </source>
</evidence>
<dbReference type="InterPro" id="IPR016162">
    <property type="entry name" value="Ald_DH_N"/>
</dbReference>
<dbReference type="PIRSF" id="PIRSF036492">
    <property type="entry name" value="ALDH"/>
    <property type="match status" value="1"/>
</dbReference>
<feature type="active site" evidence="5 6">
    <location>
        <position position="241"/>
    </location>
</feature>
<keyword evidence="11" id="KW-1185">Reference proteome</keyword>
<evidence type="ECO:0000256" key="3">
    <source>
        <dbReference type="ARBA" id="ARBA00023027"/>
    </source>
</evidence>
<gene>
    <name evidence="10" type="ORF">ABEB36_008358</name>
</gene>
<dbReference type="Pfam" id="PF00171">
    <property type="entry name" value="Aldedh"/>
    <property type="match status" value="2"/>
</dbReference>
<keyword evidence="3" id="KW-0520">NAD</keyword>
<dbReference type="InterPro" id="IPR012394">
    <property type="entry name" value="Aldehyde_DH_NAD(P)"/>
</dbReference>
<evidence type="ECO:0000259" key="9">
    <source>
        <dbReference type="Pfam" id="PF00171"/>
    </source>
</evidence>
<proteinExistence type="inferred from homology"/>
<protein>
    <recommendedName>
        <fullName evidence="4">Aldehyde dehydrogenase</fullName>
    </recommendedName>
</protein>
<dbReference type="PROSITE" id="PS00687">
    <property type="entry name" value="ALDEHYDE_DEHYDR_GLU"/>
    <property type="match status" value="1"/>
</dbReference>
<feature type="domain" description="Aldehyde dehydrogenase" evidence="9">
    <location>
        <begin position="268"/>
        <end position="477"/>
    </location>
</feature>
<keyword evidence="8" id="KW-1133">Transmembrane helix</keyword>
<dbReference type="Proteomes" id="UP001566132">
    <property type="component" value="Unassembled WGS sequence"/>
</dbReference>
<dbReference type="FunFam" id="3.40.309.10:FF:000003">
    <property type="entry name" value="Aldehyde dehydrogenase"/>
    <property type="match status" value="1"/>
</dbReference>
<dbReference type="EMBL" id="JBDJPC010000006">
    <property type="protein sequence ID" value="KAL1497377.1"/>
    <property type="molecule type" value="Genomic_DNA"/>
</dbReference>
<evidence type="ECO:0000256" key="8">
    <source>
        <dbReference type="SAM" id="Phobius"/>
    </source>
</evidence>
<dbReference type="InterPro" id="IPR016160">
    <property type="entry name" value="Ald_DH_CS_CYS"/>
</dbReference>
<evidence type="ECO:0000256" key="6">
    <source>
        <dbReference type="PROSITE-ProRule" id="PRU10007"/>
    </source>
</evidence>
<evidence type="ECO:0000313" key="10">
    <source>
        <dbReference type="EMBL" id="KAL1497377.1"/>
    </source>
</evidence>
<comment type="similarity">
    <text evidence="1 4 7">Belongs to the aldehyde dehydrogenase family.</text>
</comment>
<feature type="domain" description="Aldehyde dehydrogenase" evidence="9">
    <location>
        <begin position="35"/>
        <end position="251"/>
    </location>
</feature>
<comment type="caution">
    <text evidence="10">The sequence shown here is derived from an EMBL/GenBank/DDBJ whole genome shotgun (WGS) entry which is preliminary data.</text>
</comment>
<feature type="transmembrane region" description="Helical" evidence="8">
    <location>
        <begin position="521"/>
        <end position="541"/>
    </location>
</feature>
<dbReference type="Gene3D" id="3.40.605.10">
    <property type="entry name" value="Aldehyde Dehydrogenase, Chain A, domain 1"/>
    <property type="match status" value="1"/>
</dbReference>
<organism evidence="10 11">
    <name type="scientific">Hypothenemus hampei</name>
    <name type="common">Coffee berry borer</name>
    <dbReference type="NCBI Taxonomy" id="57062"/>
    <lineage>
        <taxon>Eukaryota</taxon>
        <taxon>Metazoa</taxon>
        <taxon>Ecdysozoa</taxon>
        <taxon>Arthropoda</taxon>
        <taxon>Hexapoda</taxon>
        <taxon>Insecta</taxon>
        <taxon>Pterygota</taxon>
        <taxon>Neoptera</taxon>
        <taxon>Endopterygota</taxon>
        <taxon>Coleoptera</taxon>
        <taxon>Polyphaga</taxon>
        <taxon>Cucujiformia</taxon>
        <taxon>Curculionidae</taxon>
        <taxon>Scolytinae</taxon>
        <taxon>Hypothenemus</taxon>
    </lineage>
</organism>
<keyword evidence="8" id="KW-0472">Membrane</keyword>
<dbReference type="PANTHER" id="PTHR43570:SF16">
    <property type="entry name" value="ALDEHYDE DEHYDROGENASE TYPE III, ISOFORM Q"/>
    <property type="match status" value="1"/>
</dbReference>
<accession>A0ABD1EQM8</accession>
<sequence>MTDGEFIMPRVQTGEGNLAVIDMEVIDSVPEKLSASQIVARSRNAFHNGITRSYNFRVKELKNMKRFLEEKGSDLVRVMQEDFCKPAQESHLLEIDFLILEIDHILKHLEEWMRPEIPQKPLLNFLDKLRICSDPFGVVLVMGAWNYPVNLTLSPALGAIAAGNCCIIKPSDVSTHTSQFLADNLRHYVNEECYPVFLGGVPETTELLKERFDYIFYTGSTTVGKIIYKAAANHLTPCTLELGGKSPTYIDSTGIFKFLYRQILLGNVFFSVDIQMATKRILWGKFTNCGQTCVAPDYLLCDKEVQEKFLKCAEKCIQEFFGENIKKSKDFARIINERHFYRICNLLKDKKIAIGGNVDLENLYISPTILVDINPDDDIMKEEIFGPVLPIVNVRNANEAIKFINAREKPLALYVFTKRTEVKQKFLEETSSGGVCINDTIMHVAVNTLPFGGVGNSGIGNYHGKKSFDVFVHKKSVLIKNFNPLGEKAHSLRYPPYTENGSAILKNLQKLLNRTVNFSKYFCYFLVFGLGVGVTIGGYYVKKEVYDE</sequence>
<name>A0ABD1EQM8_HYPHA</name>
<dbReference type="InterPro" id="IPR029510">
    <property type="entry name" value="Ald_DH_CS_GLU"/>
</dbReference>
<dbReference type="InterPro" id="IPR016163">
    <property type="entry name" value="Ald_DH_C"/>
</dbReference>